<proteinExistence type="inferred from homology"/>
<dbReference type="InterPro" id="IPR015797">
    <property type="entry name" value="NUDIX_hydrolase-like_dom_sf"/>
</dbReference>
<feature type="domain" description="Nudix hydrolase" evidence="2">
    <location>
        <begin position="55"/>
        <end position="202"/>
    </location>
</feature>
<keyword evidence="4" id="KW-1185">Reference proteome</keyword>
<keyword evidence="3" id="KW-0378">Hydrolase</keyword>
<dbReference type="PANTHER" id="PTHR43736:SF1">
    <property type="entry name" value="DIHYDRONEOPTERIN TRIPHOSPHATE DIPHOSPHATASE"/>
    <property type="match status" value="1"/>
</dbReference>
<comment type="caution">
    <text evidence="3">The sequence shown here is derived from an EMBL/GenBank/DDBJ whole genome shotgun (WGS) entry which is preliminary data.</text>
</comment>
<accession>A0A1S1Q3Z4</accession>
<dbReference type="Pfam" id="PF00293">
    <property type="entry name" value="NUDIX"/>
    <property type="match status" value="1"/>
</dbReference>
<reference evidence="4" key="1">
    <citation type="submission" date="2016-07" db="EMBL/GenBank/DDBJ databases">
        <title>Frankia sp. NRRL B-16219 Genome sequencing.</title>
        <authorList>
            <person name="Ghodhbane-Gtari F."/>
            <person name="Swanson E."/>
            <person name="Gueddou A."/>
            <person name="Louati M."/>
            <person name="Nouioui I."/>
            <person name="Hezbri K."/>
            <person name="Abebe-Akele F."/>
            <person name="Simpson S."/>
            <person name="Morris K."/>
            <person name="Thomas K."/>
            <person name="Gtari M."/>
            <person name="Tisa L.S."/>
        </authorList>
    </citation>
    <scope>NUCLEOTIDE SEQUENCE [LARGE SCALE GENOMIC DNA]</scope>
    <source>
        <strain evidence="4">NRRL B-16219</strain>
    </source>
</reference>
<protein>
    <submittedName>
        <fullName evidence="3">NUDIX hydrolase</fullName>
    </submittedName>
</protein>
<dbReference type="Gene3D" id="3.90.79.10">
    <property type="entry name" value="Nucleoside Triphosphate Pyrophosphohydrolase"/>
    <property type="match status" value="1"/>
</dbReference>
<dbReference type="PROSITE" id="PS51462">
    <property type="entry name" value="NUDIX"/>
    <property type="match status" value="1"/>
</dbReference>
<evidence type="ECO:0000313" key="3">
    <source>
        <dbReference type="EMBL" id="OHV28201.1"/>
    </source>
</evidence>
<dbReference type="GO" id="GO:0016787">
    <property type="term" value="F:hydrolase activity"/>
    <property type="evidence" value="ECO:0007669"/>
    <property type="project" value="UniProtKB-KW"/>
</dbReference>
<dbReference type="PANTHER" id="PTHR43736">
    <property type="entry name" value="ADP-RIBOSE PYROPHOSPHATASE"/>
    <property type="match status" value="1"/>
</dbReference>
<evidence type="ECO:0000256" key="1">
    <source>
        <dbReference type="ARBA" id="ARBA00005582"/>
    </source>
</evidence>
<evidence type="ECO:0000259" key="2">
    <source>
        <dbReference type="PROSITE" id="PS51462"/>
    </source>
</evidence>
<dbReference type="InterPro" id="IPR000086">
    <property type="entry name" value="NUDIX_hydrolase_dom"/>
</dbReference>
<organism evidence="3 4">
    <name type="scientific">Parafrankia soli</name>
    <dbReference type="NCBI Taxonomy" id="2599596"/>
    <lineage>
        <taxon>Bacteria</taxon>
        <taxon>Bacillati</taxon>
        <taxon>Actinomycetota</taxon>
        <taxon>Actinomycetes</taxon>
        <taxon>Frankiales</taxon>
        <taxon>Frankiaceae</taxon>
        <taxon>Parafrankia</taxon>
    </lineage>
</organism>
<gene>
    <name evidence="3" type="ORF">BBK14_03255</name>
</gene>
<dbReference type="CDD" id="cd03674">
    <property type="entry name" value="NUDIX_Hydrolase"/>
    <property type="match status" value="1"/>
</dbReference>
<dbReference type="AlphaFoldDB" id="A0A1S1Q3Z4"/>
<dbReference type="EMBL" id="MAXA01000213">
    <property type="protein sequence ID" value="OHV28201.1"/>
    <property type="molecule type" value="Genomic_DNA"/>
</dbReference>
<dbReference type="Proteomes" id="UP000179769">
    <property type="component" value="Unassembled WGS sequence"/>
</dbReference>
<evidence type="ECO:0000313" key="4">
    <source>
        <dbReference type="Proteomes" id="UP000179769"/>
    </source>
</evidence>
<dbReference type="SUPFAM" id="SSF55811">
    <property type="entry name" value="Nudix"/>
    <property type="match status" value="1"/>
</dbReference>
<name>A0A1S1Q3Z4_9ACTN</name>
<sequence>MLQRGVTTVPVTNDDIAKTISAYLDVYPEDTEPLVPLLEAAGGSGASLASRTTTPGHVTCGVVAVAPDRRVLQIRHRSLDRWLLPGGHIEADDASLLDAALRELAEEAGVPRAWVTPVLDRPVDVDAHVIPPNPTKLEPEHTHYDLRFLLAIAPPDGDADVVLQLEEVTDFRWTPLTELTGRIGGRVRATLLTRGLPPNGLAPGKG</sequence>
<comment type="similarity">
    <text evidence="1">Belongs to the Nudix hydrolase family.</text>
</comment>